<sequence length="232" mass="26888">MFDALHPTKREMMSYGDYLKFALDLNCARPNDAPAVRCPVCRRAMKARAGQTKADGHFYHDDSIFCPTKDPASRPYLKLTPTCQDAAVIQENRKFAMANLELIYARVKSIAPYLDFKEFIEILKEAKRLNIYGYANLIATDLPYVYVTLINFLPSASYQKIRKLKFCFFYEEKIHSFEELWIKKGFTSDLFRISYRNGATQKVTKIDTTTGYLSEPPATMTDKQKKWCYDVL</sequence>
<evidence type="ECO:0000313" key="1">
    <source>
        <dbReference type="EMBL" id="KGK56251.1"/>
    </source>
</evidence>
<dbReference type="EMBL" id="JRQI01000093">
    <property type="protein sequence ID" value="KGK56251.1"/>
    <property type="molecule type" value="Genomic_DNA"/>
</dbReference>
<name>A0AB34P423_9XANT</name>
<comment type="caution">
    <text evidence="1">The sequence shown here is derived from an EMBL/GenBank/DDBJ whole genome shotgun (WGS) entry which is preliminary data.</text>
</comment>
<protein>
    <recommendedName>
        <fullName evidence="3">Competence protein CoiA</fullName>
    </recommendedName>
</protein>
<dbReference type="Proteomes" id="UP000029879">
    <property type="component" value="Unassembled WGS sequence"/>
</dbReference>
<organism evidence="1 2">
    <name type="scientific">Xanthomonas cannabis pv. phaseoli</name>
    <dbReference type="NCBI Taxonomy" id="1885902"/>
    <lineage>
        <taxon>Bacteria</taxon>
        <taxon>Pseudomonadati</taxon>
        <taxon>Pseudomonadota</taxon>
        <taxon>Gammaproteobacteria</taxon>
        <taxon>Lysobacterales</taxon>
        <taxon>Lysobacteraceae</taxon>
        <taxon>Xanthomonas</taxon>
    </lineage>
</organism>
<accession>A0AB34P423</accession>
<evidence type="ECO:0008006" key="3">
    <source>
        <dbReference type="Google" id="ProtNLM"/>
    </source>
</evidence>
<proteinExistence type="predicted"/>
<reference evidence="1 2" key="1">
    <citation type="submission" date="2014-10" db="EMBL/GenBank/DDBJ databases">
        <title>Genome sequence of a Xanthomonas strain that is pathogenic on beans.</title>
        <authorList>
            <person name="Aritua V."/>
            <person name="Sapp M."/>
            <person name="Harrison J."/>
            <person name="Smith J."/>
            <person name="Studholme D."/>
        </authorList>
    </citation>
    <scope>NUCLEOTIDE SEQUENCE [LARGE SCALE GENOMIC DNA]</scope>
    <source>
        <strain evidence="1 2">Nyagatare</strain>
    </source>
</reference>
<evidence type="ECO:0000313" key="2">
    <source>
        <dbReference type="Proteomes" id="UP000029879"/>
    </source>
</evidence>
<dbReference type="RefSeq" id="WP_047697554.1">
    <property type="nucleotide sequence ID" value="NZ_KN265536.1"/>
</dbReference>
<gene>
    <name evidence="1" type="ORF">NC00_18850</name>
</gene>
<dbReference type="AlphaFoldDB" id="A0AB34P423"/>